<evidence type="ECO:0000256" key="1">
    <source>
        <dbReference type="ARBA" id="ARBA00004651"/>
    </source>
</evidence>
<evidence type="ECO:0000313" key="12">
    <source>
        <dbReference type="EMBL" id="KJZ06029.1"/>
    </source>
</evidence>
<dbReference type="Proteomes" id="UP000033452">
    <property type="component" value="Unassembled WGS sequence"/>
</dbReference>
<dbReference type="Gene3D" id="1.10.287.950">
    <property type="entry name" value="Methyl-accepting chemotaxis protein"/>
    <property type="match status" value="1"/>
</dbReference>
<accession>A0A0F4QFF7</accession>
<evidence type="ECO:0000256" key="3">
    <source>
        <dbReference type="ARBA" id="ARBA00022692"/>
    </source>
</evidence>
<keyword evidence="4 9" id="KW-1133">Transmembrane helix</keyword>
<dbReference type="SUPFAM" id="SSF58104">
    <property type="entry name" value="Methyl-accepting chemotaxis protein (MCP) signaling domain"/>
    <property type="match status" value="1"/>
</dbReference>
<comment type="similarity">
    <text evidence="7">Belongs to the methyl-accepting chemotaxis (MCP) protein family.</text>
</comment>
<dbReference type="GO" id="GO:0004888">
    <property type="term" value="F:transmembrane signaling receptor activity"/>
    <property type="evidence" value="ECO:0007669"/>
    <property type="project" value="InterPro"/>
</dbReference>
<evidence type="ECO:0000259" key="11">
    <source>
        <dbReference type="PROSITE" id="PS50885"/>
    </source>
</evidence>
<feature type="domain" description="HAMP" evidence="11">
    <location>
        <begin position="213"/>
        <end position="267"/>
    </location>
</feature>
<dbReference type="CDD" id="cd11386">
    <property type="entry name" value="MCP_signal"/>
    <property type="match status" value="1"/>
</dbReference>
<dbReference type="PROSITE" id="PS50885">
    <property type="entry name" value="HAMP"/>
    <property type="match status" value="1"/>
</dbReference>
<dbReference type="EMBL" id="JXYA01000057">
    <property type="protein sequence ID" value="KJZ06029.1"/>
    <property type="molecule type" value="Genomic_DNA"/>
</dbReference>
<dbReference type="InterPro" id="IPR004089">
    <property type="entry name" value="MCPsignal_dom"/>
</dbReference>
<evidence type="ECO:0000256" key="8">
    <source>
        <dbReference type="PROSITE-ProRule" id="PRU00284"/>
    </source>
</evidence>
<evidence type="ECO:0000256" key="5">
    <source>
        <dbReference type="ARBA" id="ARBA00023136"/>
    </source>
</evidence>
<dbReference type="PATRIC" id="fig|43658.5.peg.4380"/>
<evidence type="ECO:0000256" key="9">
    <source>
        <dbReference type="SAM" id="Phobius"/>
    </source>
</evidence>
<keyword evidence="13" id="KW-1185">Reference proteome</keyword>
<dbReference type="AlphaFoldDB" id="A0A0F4QFF7"/>
<feature type="domain" description="Methyl-accepting transducer" evidence="10">
    <location>
        <begin position="272"/>
        <end position="508"/>
    </location>
</feature>
<dbReference type="OrthoDB" id="2489132at2"/>
<dbReference type="GO" id="GO:0006935">
    <property type="term" value="P:chemotaxis"/>
    <property type="evidence" value="ECO:0007669"/>
    <property type="project" value="InterPro"/>
</dbReference>
<dbReference type="GO" id="GO:0007165">
    <property type="term" value="P:signal transduction"/>
    <property type="evidence" value="ECO:0007669"/>
    <property type="project" value="UniProtKB-KW"/>
</dbReference>
<evidence type="ECO:0000313" key="13">
    <source>
        <dbReference type="Proteomes" id="UP000033452"/>
    </source>
</evidence>
<comment type="subcellular location">
    <subcellularLocation>
        <location evidence="1">Cell membrane</location>
        <topology evidence="1">Multi-pass membrane protein</topology>
    </subcellularLocation>
</comment>
<keyword evidence="6 8" id="KW-0807">Transducer</keyword>
<gene>
    <name evidence="12" type="ORF">TW77_20765</name>
</gene>
<dbReference type="InterPro" id="IPR033480">
    <property type="entry name" value="sCache_2"/>
</dbReference>
<proteinExistence type="inferred from homology"/>
<sequence>MAFLRQFTIFGRLAMLVGVVVLGLIALGVMNLQQQHQALSQQQYEKTKNLVETAHSLIAHFHQAQLSGTLSEAEAQSAALSALKALRYDENNYFWVNDHYPRMVMHPFKPQLNGQSVRDSKDPDGVALFQEMVAVVNAQGDGFVPYKWPKPGKSAAVDKISYVKGFAPWQWIVGSGVYLDSIDVQFAQLRNQMIFNIVALLIVLIVLNFVISNSILQPIRSAADMMRDISQGEGDLTQQLDEHGRDEISRLSRFFNAYTSKMRHSIAAVAGNATEVEALADRVDNTGEVNLEYIERQNDSSRQVATAVEQMSAQIKEISQHAEAAEQAAGDAMRTSETGKATVSTTISAIGTLSGTIEEVSVVTQALAEESQHIGSVLDVIRGISEQTNLLALNAAIEAARAGEQGRGFAVVADEVRTLASRTGQSTDEIQSMIEKLQKGAQAAVDAVQKSQRLSSSTVDQVHEAEQALNEIERLITVILQMNGLIARATEEQSSAAADVNVRISDLSDATHHSLDTTQTLSEASKSLKQASHQLAQIVERFKV</sequence>
<dbReference type="RefSeq" id="WP_046006879.1">
    <property type="nucleotide sequence ID" value="NZ_JXYA01000057.1"/>
</dbReference>
<protein>
    <submittedName>
        <fullName evidence="12">Chemotaxis protein</fullName>
    </submittedName>
</protein>
<keyword evidence="2" id="KW-1003">Cell membrane</keyword>
<dbReference type="PANTHER" id="PTHR32089:SF112">
    <property type="entry name" value="LYSOZYME-LIKE PROTEIN-RELATED"/>
    <property type="match status" value="1"/>
</dbReference>
<organism evidence="12 13">
    <name type="scientific">Pseudoalteromonas rubra</name>
    <dbReference type="NCBI Taxonomy" id="43658"/>
    <lineage>
        <taxon>Bacteria</taxon>
        <taxon>Pseudomonadati</taxon>
        <taxon>Pseudomonadota</taxon>
        <taxon>Gammaproteobacteria</taxon>
        <taxon>Alteromonadales</taxon>
        <taxon>Pseudoalteromonadaceae</taxon>
        <taxon>Pseudoalteromonas</taxon>
    </lineage>
</organism>
<dbReference type="Pfam" id="PF00015">
    <property type="entry name" value="MCPsignal"/>
    <property type="match status" value="1"/>
</dbReference>
<evidence type="ECO:0000256" key="7">
    <source>
        <dbReference type="ARBA" id="ARBA00029447"/>
    </source>
</evidence>
<dbReference type="FunFam" id="1.10.287.950:FF:000001">
    <property type="entry name" value="Methyl-accepting chemotaxis sensory transducer"/>
    <property type="match status" value="1"/>
</dbReference>
<evidence type="ECO:0000256" key="6">
    <source>
        <dbReference type="ARBA" id="ARBA00023224"/>
    </source>
</evidence>
<name>A0A0F4QFF7_9GAMM</name>
<dbReference type="InterPro" id="IPR003660">
    <property type="entry name" value="HAMP_dom"/>
</dbReference>
<dbReference type="InterPro" id="IPR004090">
    <property type="entry name" value="Chemotax_Me-accpt_rcpt"/>
</dbReference>
<dbReference type="CDD" id="cd06225">
    <property type="entry name" value="HAMP"/>
    <property type="match status" value="1"/>
</dbReference>
<dbReference type="PROSITE" id="PS50111">
    <property type="entry name" value="CHEMOTAXIS_TRANSDUC_2"/>
    <property type="match status" value="1"/>
</dbReference>
<dbReference type="SMART" id="SM01049">
    <property type="entry name" value="Cache_2"/>
    <property type="match status" value="1"/>
</dbReference>
<evidence type="ECO:0000256" key="2">
    <source>
        <dbReference type="ARBA" id="ARBA00022475"/>
    </source>
</evidence>
<dbReference type="Gene3D" id="3.30.450.20">
    <property type="entry name" value="PAS domain"/>
    <property type="match status" value="1"/>
</dbReference>
<dbReference type="GO" id="GO:0005886">
    <property type="term" value="C:plasma membrane"/>
    <property type="evidence" value="ECO:0007669"/>
    <property type="project" value="UniProtKB-SubCell"/>
</dbReference>
<comment type="caution">
    <text evidence="12">The sequence shown here is derived from an EMBL/GenBank/DDBJ whole genome shotgun (WGS) entry which is preliminary data.</text>
</comment>
<evidence type="ECO:0000256" key="4">
    <source>
        <dbReference type="ARBA" id="ARBA00022989"/>
    </source>
</evidence>
<dbReference type="PANTHER" id="PTHR32089">
    <property type="entry name" value="METHYL-ACCEPTING CHEMOTAXIS PROTEIN MCPB"/>
    <property type="match status" value="1"/>
</dbReference>
<dbReference type="Pfam" id="PF00672">
    <property type="entry name" value="HAMP"/>
    <property type="match status" value="1"/>
</dbReference>
<dbReference type="PRINTS" id="PR00260">
    <property type="entry name" value="CHEMTRNSDUCR"/>
</dbReference>
<keyword evidence="3 9" id="KW-0812">Transmembrane</keyword>
<dbReference type="SMART" id="SM00304">
    <property type="entry name" value="HAMP"/>
    <property type="match status" value="2"/>
</dbReference>
<reference evidence="12 13" key="1">
    <citation type="journal article" date="2015" name="BMC Genomics">
        <title>Genome mining reveals unlocked bioactive potential of marine Gram-negative bacteria.</title>
        <authorList>
            <person name="Machado H."/>
            <person name="Sonnenschein E.C."/>
            <person name="Melchiorsen J."/>
            <person name="Gram L."/>
        </authorList>
    </citation>
    <scope>NUCLEOTIDE SEQUENCE [LARGE SCALE GENOMIC DNA]</scope>
    <source>
        <strain evidence="12 13">S2471</strain>
    </source>
</reference>
<feature type="transmembrane region" description="Helical" evidence="9">
    <location>
        <begin position="193"/>
        <end position="211"/>
    </location>
</feature>
<dbReference type="Pfam" id="PF17200">
    <property type="entry name" value="sCache_2"/>
    <property type="match status" value="1"/>
</dbReference>
<keyword evidence="5 9" id="KW-0472">Membrane</keyword>
<feature type="transmembrane region" description="Helical" evidence="9">
    <location>
        <begin position="12"/>
        <end position="32"/>
    </location>
</feature>
<evidence type="ECO:0000259" key="10">
    <source>
        <dbReference type="PROSITE" id="PS50111"/>
    </source>
</evidence>
<dbReference type="SMART" id="SM00283">
    <property type="entry name" value="MA"/>
    <property type="match status" value="1"/>
</dbReference>